<sequence length="373" mass="41336">MGWTFNTVNPDADTNAPTITAVGVSFSVLSLIFVCLRMYVRGFMIKAIGLDDWTIVVTWFLALGFMVVTILQSKYGLGLQNLSDMPDQNIYMFGLYQYCGAPFYILSILGFKLSLLFSFLRIAVERVHRMAIMVIIGLCTAHSFCFLIVQINLCSPISKQWDPAVTTGSCLVAVPFYTSMASLTILFDVVIMLTPFPMLLKAQIQPKKKIVLLGIFSLGTFVTVIQIIRILTIKSLANYIDSSQLIMWSMVENNLGIIVASIPPLSPLIRSFREHTSSGRSKGKSSRGLSYGLQSMKPGANGHVVLGSGNDMRSGAHDGMPDYKENSTVVVAAADPDNSSEEFIFPNSNHHHHQRQNQIYQKTEITVSREANR</sequence>
<feature type="transmembrane region" description="Helical" evidence="6">
    <location>
        <begin position="173"/>
        <end position="198"/>
    </location>
</feature>
<reference evidence="8 9" key="1">
    <citation type="submission" date="2024-06" db="EMBL/GenBank/DDBJ databases">
        <title>Complete genome of Phlyctema vagabunda strain 19-DSS-EL-015.</title>
        <authorList>
            <person name="Fiorenzani C."/>
        </authorList>
    </citation>
    <scope>NUCLEOTIDE SEQUENCE [LARGE SCALE GENOMIC DNA]</scope>
    <source>
        <strain evidence="8 9">19-DSS-EL-015</strain>
    </source>
</reference>
<feature type="transmembrane region" description="Helical" evidence="6">
    <location>
        <begin position="132"/>
        <end position="153"/>
    </location>
</feature>
<dbReference type="PANTHER" id="PTHR33048:SF64">
    <property type="entry name" value="INTEGRAL MEMBRANE PROTEIN"/>
    <property type="match status" value="1"/>
</dbReference>
<name>A0ABR4PTX8_9HELO</name>
<comment type="similarity">
    <text evidence="5">Belongs to the SAT4 family.</text>
</comment>
<evidence type="ECO:0000313" key="8">
    <source>
        <dbReference type="EMBL" id="KAL3426781.1"/>
    </source>
</evidence>
<evidence type="ECO:0000256" key="6">
    <source>
        <dbReference type="SAM" id="Phobius"/>
    </source>
</evidence>
<evidence type="ECO:0000256" key="5">
    <source>
        <dbReference type="ARBA" id="ARBA00038359"/>
    </source>
</evidence>
<comment type="subcellular location">
    <subcellularLocation>
        <location evidence="1">Membrane</location>
        <topology evidence="1">Multi-pass membrane protein</topology>
    </subcellularLocation>
</comment>
<gene>
    <name evidence="8" type="ORF">PVAG01_00290</name>
</gene>
<keyword evidence="9" id="KW-1185">Reference proteome</keyword>
<keyword evidence="3 6" id="KW-1133">Transmembrane helix</keyword>
<keyword evidence="2 6" id="KW-0812">Transmembrane</keyword>
<dbReference type="InterPro" id="IPR049326">
    <property type="entry name" value="Rhodopsin_dom_fungi"/>
</dbReference>
<evidence type="ECO:0000256" key="3">
    <source>
        <dbReference type="ARBA" id="ARBA00022989"/>
    </source>
</evidence>
<dbReference type="PANTHER" id="PTHR33048">
    <property type="entry name" value="PTH11-LIKE INTEGRAL MEMBRANE PROTEIN (AFU_ORTHOLOGUE AFUA_5G11245)"/>
    <property type="match status" value="1"/>
</dbReference>
<organism evidence="8 9">
    <name type="scientific">Phlyctema vagabunda</name>
    <dbReference type="NCBI Taxonomy" id="108571"/>
    <lineage>
        <taxon>Eukaryota</taxon>
        <taxon>Fungi</taxon>
        <taxon>Dikarya</taxon>
        <taxon>Ascomycota</taxon>
        <taxon>Pezizomycotina</taxon>
        <taxon>Leotiomycetes</taxon>
        <taxon>Helotiales</taxon>
        <taxon>Dermateaceae</taxon>
        <taxon>Phlyctema</taxon>
    </lineage>
</organism>
<accession>A0ABR4PTX8</accession>
<evidence type="ECO:0000259" key="7">
    <source>
        <dbReference type="Pfam" id="PF20684"/>
    </source>
</evidence>
<evidence type="ECO:0000256" key="1">
    <source>
        <dbReference type="ARBA" id="ARBA00004141"/>
    </source>
</evidence>
<protein>
    <submittedName>
        <fullName evidence="8">Integral membrane protein</fullName>
    </submittedName>
</protein>
<feature type="transmembrane region" description="Helical" evidence="6">
    <location>
        <begin position="52"/>
        <end position="75"/>
    </location>
</feature>
<feature type="transmembrane region" description="Helical" evidence="6">
    <location>
        <begin position="210"/>
        <end position="233"/>
    </location>
</feature>
<dbReference type="InterPro" id="IPR052337">
    <property type="entry name" value="SAT4-like"/>
</dbReference>
<dbReference type="EMBL" id="JBFCZG010000001">
    <property type="protein sequence ID" value="KAL3426781.1"/>
    <property type="molecule type" value="Genomic_DNA"/>
</dbReference>
<comment type="caution">
    <text evidence="8">The sequence shown here is derived from an EMBL/GenBank/DDBJ whole genome shotgun (WGS) entry which is preliminary data.</text>
</comment>
<feature type="domain" description="Rhodopsin" evidence="7">
    <location>
        <begin position="36"/>
        <end position="270"/>
    </location>
</feature>
<feature type="transmembrane region" description="Helical" evidence="6">
    <location>
        <begin position="95"/>
        <end position="120"/>
    </location>
</feature>
<evidence type="ECO:0000256" key="2">
    <source>
        <dbReference type="ARBA" id="ARBA00022692"/>
    </source>
</evidence>
<dbReference type="Proteomes" id="UP001629113">
    <property type="component" value="Unassembled WGS sequence"/>
</dbReference>
<keyword evidence="4 6" id="KW-0472">Membrane</keyword>
<dbReference type="Pfam" id="PF20684">
    <property type="entry name" value="Fung_rhodopsin"/>
    <property type="match status" value="1"/>
</dbReference>
<feature type="transmembrane region" description="Helical" evidence="6">
    <location>
        <begin position="20"/>
        <end position="40"/>
    </location>
</feature>
<proteinExistence type="inferred from homology"/>
<evidence type="ECO:0000313" key="9">
    <source>
        <dbReference type="Proteomes" id="UP001629113"/>
    </source>
</evidence>
<evidence type="ECO:0000256" key="4">
    <source>
        <dbReference type="ARBA" id="ARBA00023136"/>
    </source>
</evidence>